<dbReference type="AlphaFoldDB" id="A0A0N7KL58"/>
<reference evidence="1 2" key="3">
    <citation type="journal article" date="2013" name="Rice">
        <title>Improvement of the Oryza sativa Nipponbare reference genome using next generation sequence and optical map data.</title>
        <authorList>
            <person name="Kawahara Y."/>
            <person name="de la Bastide M."/>
            <person name="Hamilton J.P."/>
            <person name="Kanamori H."/>
            <person name="McCombie W.R."/>
            <person name="Ouyang S."/>
            <person name="Schwartz D.C."/>
            <person name="Tanaka T."/>
            <person name="Wu J."/>
            <person name="Zhou S."/>
            <person name="Childs K.L."/>
            <person name="Davidson R.M."/>
            <person name="Lin H."/>
            <person name="Quesada-Ocampo L."/>
            <person name="Vaillancourt B."/>
            <person name="Sakai H."/>
            <person name="Lee S.S."/>
            <person name="Kim J."/>
            <person name="Numa H."/>
            <person name="Itoh T."/>
            <person name="Buell C.R."/>
            <person name="Matsumoto T."/>
        </authorList>
    </citation>
    <scope>NUCLEOTIDE SEQUENCE [LARGE SCALE GENOMIC DNA]</scope>
    <source>
        <strain evidence="2">cv. Nipponbare</strain>
    </source>
</reference>
<proteinExistence type="predicted"/>
<accession>A0A0N7KL58</accession>
<reference evidence="1 2" key="2">
    <citation type="journal article" date="2013" name="Plant Cell Physiol.">
        <title>Rice Annotation Project Database (RAP-DB): an integrative and interactive database for rice genomics.</title>
        <authorList>
            <person name="Sakai H."/>
            <person name="Lee S.S."/>
            <person name="Tanaka T."/>
            <person name="Numa H."/>
            <person name="Kim J."/>
            <person name="Kawahara Y."/>
            <person name="Wakimoto H."/>
            <person name="Yang C.C."/>
            <person name="Iwamoto M."/>
            <person name="Abe T."/>
            <person name="Yamada Y."/>
            <person name="Muto A."/>
            <person name="Inokuchi H."/>
            <person name="Ikemura T."/>
            <person name="Matsumoto T."/>
            <person name="Sasaki T."/>
            <person name="Itoh T."/>
        </authorList>
    </citation>
    <scope>NUCLEOTIDE SEQUENCE [LARGE SCALE GENOMIC DNA]</scope>
    <source>
        <strain evidence="2">cv. Nipponbare</strain>
    </source>
</reference>
<dbReference type="Gramene" id="Os05t0538700-00">
    <property type="protein sequence ID" value="Os05t0538700-00"/>
    <property type="gene ID" value="Os05g0538700"/>
</dbReference>
<dbReference type="InParanoid" id="A0A0N7KL58"/>
<evidence type="ECO:0000313" key="2">
    <source>
        <dbReference type="Proteomes" id="UP000059680"/>
    </source>
</evidence>
<dbReference type="Proteomes" id="UP000059680">
    <property type="component" value="Chromosome 5"/>
</dbReference>
<dbReference type="EMBL" id="AP014961">
    <property type="protein sequence ID" value="BAS95097.1"/>
    <property type="molecule type" value="Genomic_DNA"/>
</dbReference>
<evidence type="ECO:0000313" key="1">
    <source>
        <dbReference type="EMBL" id="BAS95097.1"/>
    </source>
</evidence>
<sequence>MGITMGHSSCSTTAPLKLSVGLYDSAGDSPPAYDGAALGGCDGARRRRCSWYSTCTTVCTGRRSFCAACAHASRDSFWQSIALQASRPRPRRNSDEP</sequence>
<feature type="non-terminal residue" evidence="1">
    <location>
        <position position="97"/>
    </location>
</feature>
<keyword evidence="2" id="KW-1185">Reference proteome</keyword>
<organism evidence="1 2">
    <name type="scientific">Oryza sativa subsp. japonica</name>
    <name type="common">Rice</name>
    <dbReference type="NCBI Taxonomy" id="39947"/>
    <lineage>
        <taxon>Eukaryota</taxon>
        <taxon>Viridiplantae</taxon>
        <taxon>Streptophyta</taxon>
        <taxon>Embryophyta</taxon>
        <taxon>Tracheophyta</taxon>
        <taxon>Spermatophyta</taxon>
        <taxon>Magnoliopsida</taxon>
        <taxon>Liliopsida</taxon>
        <taxon>Poales</taxon>
        <taxon>Poaceae</taxon>
        <taxon>BOP clade</taxon>
        <taxon>Oryzoideae</taxon>
        <taxon>Oryzeae</taxon>
        <taxon>Oryzinae</taxon>
        <taxon>Oryza</taxon>
        <taxon>Oryza sativa</taxon>
    </lineage>
</organism>
<reference evidence="2" key="1">
    <citation type="journal article" date="2005" name="Nature">
        <title>The map-based sequence of the rice genome.</title>
        <authorList>
            <consortium name="International rice genome sequencing project (IRGSP)"/>
            <person name="Matsumoto T."/>
            <person name="Wu J."/>
            <person name="Kanamori H."/>
            <person name="Katayose Y."/>
            <person name="Fujisawa M."/>
            <person name="Namiki N."/>
            <person name="Mizuno H."/>
            <person name="Yamamoto K."/>
            <person name="Antonio B.A."/>
            <person name="Baba T."/>
            <person name="Sakata K."/>
            <person name="Nagamura Y."/>
            <person name="Aoki H."/>
            <person name="Arikawa K."/>
            <person name="Arita K."/>
            <person name="Bito T."/>
            <person name="Chiden Y."/>
            <person name="Fujitsuka N."/>
            <person name="Fukunaka R."/>
            <person name="Hamada M."/>
            <person name="Harada C."/>
            <person name="Hayashi A."/>
            <person name="Hijishita S."/>
            <person name="Honda M."/>
            <person name="Hosokawa S."/>
            <person name="Ichikawa Y."/>
            <person name="Idonuma A."/>
            <person name="Iijima M."/>
            <person name="Ikeda M."/>
            <person name="Ikeno M."/>
            <person name="Ito K."/>
            <person name="Ito S."/>
            <person name="Ito T."/>
            <person name="Ito Y."/>
            <person name="Ito Y."/>
            <person name="Iwabuchi A."/>
            <person name="Kamiya K."/>
            <person name="Karasawa W."/>
            <person name="Kurita K."/>
            <person name="Katagiri S."/>
            <person name="Kikuta A."/>
            <person name="Kobayashi H."/>
            <person name="Kobayashi N."/>
            <person name="Machita K."/>
            <person name="Maehara T."/>
            <person name="Masukawa M."/>
            <person name="Mizubayashi T."/>
            <person name="Mukai Y."/>
            <person name="Nagasaki H."/>
            <person name="Nagata Y."/>
            <person name="Naito S."/>
            <person name="Nakashima M."/>
            <person name="Nakama Y."/>
            <person name="Nakamichi Y."/>
            <person name="Nakamura M."/>
            <person name="Meguro A."/>
            <person name="Negishi M."/>
            <person name="Ohta I."/>
            <person name="Ohta T."/>
            <person name="Okamoto M."/>
            <person name="Ono N."/>
            <person name="Saji S."/>
            <person name="Sakaguchi M."/>
            <person name="Sakai K."/>
            <person name="Shibata M."/>
            <person name="Shimokawa T."/>
            <person name="Song J."/>
            <person name="Takazaki Y."/>
            <person name="Terasawa K."/>
            <person name="Tsugane M."/>
            <person name="Tsuji K."/>
            <person name="Ueda S."/>
            <person name="Waki K."/>
            <person name="Yamagata H."/>
            <person name="Yamamoto M."/>
            <person name="Yamamoto S."/>
            <person name="Yamane H."/>
            <person name="Yoshiki S."/>
            <person name="Yoshihara R."/>
            <person name="Yukawa K."/>
            <person name="Zhong H."/>
            <person name="Yano M."/>
            <person name="Yuan Q."/>
            <person name="Ouyang S."/>
            <person name="Liu J."/>
            <person name="Jones K.M."/>
            <person name="Gansberger K."/>
            <person name="Moffat K."/>
            <person name="Hill J."/>
            <person name="Bera J."/>
            <person name="Fadrosh D."/>
            <person name="Jin S."/>
            <person name="Johri S."/>
            <person name="Kim M."/>
            <person name="Overton L."/>
            <person name="Reardon M."/>
            <person name="Tsitrin T."/>
            <person name="Vuong H."/>
            <person name="Weaver B."/>
            <person name="Ciecko A."/>
            <person name="Tallon L."/>
            <person name="Jackson J."/>
            <person name="Pai G."/>
            <person name="Aken S.V."/>
            <person name="Utterback T."/>
            <person name="Reidmuller S."/>
            <person name="Feldblyum T."/>
            <person name="Hsiao J."/>
            <person name="Zismann V."/>
            <person name="Iobst S."/>
            <person name="de Vazeille A.R."/>
            <person name="Buell C.R."/>
            <person name="Ying K."/>
            <person name="Li Y."/>
            <person name="Lu T."/>
            <person name="Huang Y."/>
            <person name="Zhao Q."/>
            <person name="Feng Q."/>
            <person name="Zhang L."/>
            <person name="Zhu J."/>
            <person name="Weng Q."/>
            <person name="Mu J."/>
            <person name="Lu Y."/>
            <person name="Fan D."/>
            <person name="Liu Y."/>
            <person name="Guan J."/>
            <person name="Zhang Y."/>
            <person name="Yu S."/>
            <person name="Liu X."/>
            <person name="Zhang Y."/>
            <person name="Hong G."/>
            <person name="Han B."/>
            <person name="Choisne N."/>
            <person name="Demange N."/>
            <person name="Orjeda G."/>
            <person name="Samain S."/>
            <person name="Cattolico L."/>
            <person name="Pelletier E."/>
            <person name="Couloux A."/>
            <person name="Segurens B."/>
            <person name="Wincker P."/>
            <person name="D'Hont A."/>
            <person name="Scarpelli C."/>
            <person name="Weissenbach J."/>
            <person name="Salanoubat M."/>
            <person name="Quetier F."/>
            <person name="Yu Y."/>
            <person name="Kim H.R."/>
            <person name="Rambo T."/>
            <person name="Currie J."/>
            <person name="Collura K."/>
            <person name="Luo M."/>
            <person name="Yang T."/>
            <person name="Ammiraju J.S.S."/>
            <person name="Engler F."/>
            <person name="Soderlund C."/>
            <person name="Wing R.A."/>
            <person name="Palmer L.E."/>
            <person name="de la Bastide M."/>
            <person name="Spiegel L."/>
            <person name="Nascimento L."/>
            <person name="Zutavern T."/>
            <person name="O'Shaughnessy A."/>
            <person name="Dike S."/>
            <person name="Dedhia N."/>
            <person name="Preston R."/>
            <person name="Balija V."/>
            <person name="McCombie W.R."/>
            <person name="Chow T."/>
            <person name="Chen H."/>
            <person name="Chung M."/>
            <person name="Chen C."/>
            <person name="Shaw J."/>
            <person name="Wu H."/>
            <person name="Hsiao K."/>
            <person name="Chao Y."/>
            <person name="Chu M."/>
            <person name="Cheng C."/>
            <person name="Hour A."/>
            <person name="Lee P."/>
            <person name="Lin S."/>
            <person name="Lin Y."/>
            <person name="Liou J."/>
            <person name="Liu S."/>
            <person name="Hsing Y."/>
            <person name="Raghuvanshi S."/>
            <person name="Mohanty A."/>
            <person name="Bharti A.K."/>
            <person name="Gaur A."/>
            <person name="Gupta V."/>
            <person name="Kumar D."/>
            <person name="Ravi V."/>
            <person name="Vij S."/>
            <person name="Kapur A."/>
            <person name="Khurana P."/>
            <person name="Khurana P."/>
            <person name="Khurana J.P."/>
            <person name="Tyagi A.K."/>
            <person name="Gaikwad K."/>
            <person name="Singh A."/>
            <person name="Dalal V."/>
            <person name="Srivastava S."/>
            <person name="Dixit A."/>
            <person name="Pal A.K."/>
            <person name="Ghazi I.A."/>
            <person name="Yadav M."/>
            <person name="Pandit A."/>
            <person name="Bhargava A."/>
            <person name="Sureshbabu K."/>
            <person name="Batra K."/>
            <person name="Sharma T.R."/>
            <person name="Mohapatra T."/>
            <person name="Singh N.K."/>
            <person name="Messing J."/>
            <person name="Nelson A.B."/>
            <person name="Fuks G."/>
            <person name="Kavchok S."/>
            <person name="Keizer G."/>
            <person name="Linton E."/>
            <person name="Llaca V."/>
            <person name="Song R."/>
            <person name="Tanyolac B."/>
            <person name="Young S."/>
            <person name="Ho-Il K."/>
            <person name="Hahn J.H."/>
            <person name="Sangsakoo G."/>
            <person name="Vanavichit A."/>
            <person name="de Mattos Luiz.A.T."/>
            <person name="Zimmer P.D."/>
            <person name="Malone G."/>
            <person name="Dellagostin O."/>
            <person name="de Oliveira A.C."/>
            <person name="Bevan M."/>
            <person name="Bancroft I."/>
            <person name="Minx P."/>
            <person name="Cordum H."/>
            <person name="Wilson R."/>
            <person name="Cheng Z."/>
            <person name="Jin W."/>
            <person name="Jiang J."/>
            <person name="Leong S.A."/>
            <person name="Iwama H."/>
            <person name="Gojobori T."/>
            <person name="Itoh T."/>
            <person name="Niimura Y."/>
            <person name="Fujii Y."/>
            <person name="Habara T."/>
            <person name="Sakai H."/>
            <person name="Sato Y."/>
            <person name="Wilson G."/>
            <person name="Kumar K."/>
            <person name="McCouch S."/>
            <person name="Juretic N."/>
            <person name="Hoen D."/>
            <person name="Wright S."/>
            <person name="Bruskiewich R."/>
            <person name="Bureau T."/>
            <person name="Miyao A."/>
            <person name="Hirochika H."/>
            <person name="Nishikawa T."/>
            <person name="Kadowaki K."/>
            <person name="Sugiura M."/>
            <person name="Burr B."/>
            <person name="Sasaki T."/>
        </authorList>
    </citation>
    <scope>NUCLEOTIDE SEQUENCE [LARGE SCALE GENOMIC DNA]</scope>
    <source>
        <strain evidence="2">cv. Nipponbare</strain>
    </source>
</reference>
<dbReference type="PaxDb" id="39947-A0A0N7KL58"/>
<name>A0A0N7KL58_ORYSJ</name>
<protein>
    <submittedName>
        <fullName evidence="1">Os05g0538700 protein</fullName>
    </submittedName>
</protein>
<gene>
    <name evidence="1" type="ordered locus">Os05g0538700</name>
    <name evidence="1" type="ORF">OSNPB_050538700</name>
</gene>